<dbReference type="EMBL" id="CM037162">
    <property type="protein sequence ID" value="KAH7864715.1"/>
    <property type="molecule type" value="Genomic_DNA"/>
</dbReference>
<keyword evidence="2" id="KW-1185">Reference proteome</keyword>
<dbReference type="Proteomes" id="UP000828048">
    <property type="component" value="Chromosome 12"/>
</dbReference>
<organism evidence="1 2">
    <name type="scientific">Vaccinium darrowii</name>
    <dbReference type="NCBI Taxonomy" id="229202"/>
    <lineage>
        <taxon>Eukaryota</taxon>
        <taxon>Viridiplantae</taxon>
        <taxon>Streptophyta</taxon>
        <taxon>Embryophyta</taxon>
        <taxon>Tracheophyta</taxon>
        <taxon>Spermatophyta</taxon>
        <taxon>Magnoliopsida</taxon>
        <taxon>eudicotyledons</taxon>
        <taxon>Gunneridae</taxon>
        <taxon>Pentapetalae</taxon>
        <taxon>asterids</taxon>
        <taxon>Ericales</taxon>
        <taxon>Ericaceae</taxon>
        <taxon>Vaccinioideae</taxon>
        <taxon>Vaccinieae</taxon>
        <taxon>Vaccinium</taxon>
    </lineage>
</organism>
<comment type="caution">
    <text evidence="1">The sequence shown here is derived from an EMBL/GenBank/DDBJ whole genome shotgun (WGS) entry which is preliminary data.</text>
</comment>
<evidence type="ECO:0000313" key="2">
    <source>
        <dbReference type="Proteomes" id="UP000828048"/>
    </source>
</evidence>
<evidence type="ECO:0000313" key="1">
    <source>
        <dbReference type="EMBL" id="KAH7864715.1"/>
    </source>
</evidence>
<accession>A0ACB7ZG19</accession>
<sequence length="316" mass="35207">MTSEKESFDPSGPLHLSCVDWNNEDHRRSVAACLVQGVYNLERDRQENRQGPQALAPPWWEFAGFKLDEKLIDVDLSIFGAIYEFTSPSCSEGTPRCIIAFRGTLTKGDARLLDFEVDLDIIRNRLHRTPRFQNAMQTVRNKVAAYGNSNVWLTGHSLGAAIAMLVGKSMAKTNVFLEAFLFNPPFVSAPIEIIKNKNVKHGIRIGKSLITAGVTVAVKARRGHHQQMDGKEDPFVALKKMEDIGAGCVERLATQNSLGGLVMSAMGKESEEPLHLIPSANLIVNLVPAKGFKQAHGIHQWWARDPKLQSTEYNYW</sequence>
<name>A0ACB7ZG19_9ERIC</name>
<gene>
    <name evidence="1" type="ORF">Vadar_032940</name>
</gene>
<reference evidence="1 2" key="1">
    <citation type="journal article" date="2021" name="Hortic Res">
        <title>High-quality reference genome and annotation aids understanding of berry development for evergreen blueberry (Vaccinium darrowii).</title>
        <authorList>
            <person name="Yu J."/>
            <person name="Hulse-Kemp A.M."/>
            <person name="Babiker E."/>
            <person name="Staton M."/>
        </authorList>
    </citation>
    <scope>NUCLEOTIDE SEQUENCE [LARGE SCALE GENOMIC DNA]</scope>
    <source>
        <strain evidence="2">cv. NJ 8807/NJ 8810</strain>
        <tissue evidence="1">Young leaf</tissue>
    </source>
</reference>
<proteinExistence type="predicted"/>
<protein>
    <submittedName>
        <fullName evidence="1">Uncharacterized protein</fullName>
    </submittedName>
</protein>